<evidence type="ECO:0000313" key="1">
    <source>
        <dbReference type="EMBL" id="ALV83510.1"/>
    </source>
</evidence>
<accession>A0A0U3SLG3</accession>
<name>A0A0U3SLG3_9CAUD</name>
<reference evidence="1 2" key="1">
    <citation type="journal article" date="2016" name="Genome Announc.">
        <title>Genome Sequence of Bacillus cereus Phage vB_BceS-MY192.</title>
        <authorList>
            <person name="Yang Y."/>
            <person name="Zhan L."/>
            <person name="Chen J."/>
            <person name="Zhang Y."/>
            <person name="Sun Y."/>
            <person name="Yang Z."/>
            <person name="Jiang L."/>
            <person name="Zhu H."/>
            <person name="Zhang Y."/>
            <person name="Lu Y."/>
            <person name="Mei L."/>
        </authorList>
    </citation>
    <scope>NUCLEOTIDE SEQUENCE [LARGE SCALE GENOMIC DNA]</scope>
</reference>
<sequence length="149" mass="17126">MAKFFKPIFDELTIDHGSDILLEENHMIININADRVREQLNYDESLMVSELTLFKLPEDLITELTTLGKQAIPHTTHSNVKGWFKMPPDFGSDVVNYAFQMLSGYDVFDGKEMKWKCIEKAFGGLETKHKVLQRATYVIVLKDVTEVVN</sequence>
<dbReference type="GeneID" id="55599506"/>
<dbReference type="KEGG" id="vg:55599506"/>
<dbReference type="RefSeq" id="YP_009830092.1">
    <property type="nucleotide sequence ID" value="NC_048633.1"/>
</dbReference>
<dbReference type="Proteomes" id="UP000260420">
    <property type="component" value="Segment"/>
</dbReference>
<proteinExistence type="predicted"/>
<dbReference type="EMBL" id="KT725776">
    <property type="protein sequence ID" value="ALV83510.1"/>
    <property type="molecule type" value="Genomic_DNA"/>
</dbReference>
<evidence type="ECO:0000313" key="2">
    <source>
        <dbReference type="Proteomes" id="UP000260420"/>
    </source>
</evidence>
<protein>
    <submittedName>
        <fullName evidence="1">Uncharacterized protein</fullName>
    </submittedName>
</protein>
<keyword evidence="2" id="KW-1185">Reference proteome</keyword>
<organism evidence="1 2">
    <name type="scientific">Bacillus phage vB_BceS-MY192</name>
    <dbReference type="NCBI Taxonomy" id="1759525"/>
    <lineage>
        <taxon>Viruses</taxon>
        <taxon>Duplodnaviria</taxon>
        <taxon>Heunggongvirae</taxon>
        <taxon>Uroviricota</taxon>
        <taxon>Caudoviricetes</taxon>
        <taxon>Hubeivirus</taxon>
        <taxon>Hubeivirus MY192</taxon>
    </lineage>
</organism>